<dbReference type="EMBL" id="CP046400">
    <property type="protein sequence ID" value="QGY39938.1"/>
    <property type="molecule type" value="Genomic_DNA"/>
</dbReference>
<reference evidence="7 8" key="1">
    <citation type="submission" date="2019-11" db="EMBL/GenBank/DDBJ databases">
        <authorList>
            <person name="Zheng R.K."/>
            <person name="Sun C.M."/>
        </authorList>
    </citation>
    <scope>NUCLEOTIDE SEQUENCE [LARGE SCALE GENOMIC DNA]</scope>
    <source>
        <strain evidence="7 8">SRB007</strain>
    </source>
</reference>
<evidence type="ECO:0000313" key="8">
    <source>
        <dbReference type="Proteomes" id="UP000428328"/>
    </source>
</evidence>
<dbReference type="Pfam" id="PF02913">
    <property type="entry name" value="FAD-oxidase_C"/>
    <property type="match status" value="1"/>
</dbReference>
<evidence type="ECO:0000259" key="6">
    <source>
        <dbReference type="PROSITE" id="PS51387"/>
    </source>
</evidence>
<evidence type="ECO:0000256" key="2">
    <source>
        <dbReference type="ARBA" id="ARBA00008000"/>
    </source>
</evidence>
<dbReference type="Pfam" id="PF01565">
    <property type="entry name" value="FAD_binding_4"/>
    <property type="match status" value="1"/>
</dbReference>
<dbReference type="InterPro" id="IPR036318">
    <property type="entry name" value="FAD-bd_PCMH-like_sf"/>
</dbReference>
<organism evidence="7 8">
    <name type="scientific">Pseudodesulfovibrio cashew</name>
    <dbReference type="NCBI Taxonomy" id="2678688"/>
    <lineage>
        <taxon>Bacteria</taxon>
        <taxon>Pseudomonadati</taxon>
        <taxon>Thermodesulfobacteriota</taxon>
        <taxon>Desulfovibrionia</taxon>
        <taxon>Desulfovibrionales</taxon>
        <taxon>Desulfovibrionaceae</taxon>
    </lineage>
</organism>
<dbReference type="GO" id="GO:0016491">
    <property type="term" value="F:oxidoreductase activity"/>
    <property type="evidence" value="ECO:0007669"/>
    <property type="project" value="UniProtKB-KW"/>
</dbReference>
<dbReference type="InterPro" id="IPR016169">
    <property type="entry name" value="FAD-bd_PCMH_sub2"/>
</dbReference>
<dbReference type="RefSeq" id="WP_158947162.1">
    <property type="nucleotide sequence ID" value="NZ_CP046400.1"/>
</dbReference>
<evidence type="ECO:0000256" key="4">
    <source>
        <dbReference type="ARBA" id="ARBA00022827"/>
    </source>
</evidence>
<comment type="cofactor">
    <cofactor evidence="1">
        <name>FAD</name>
        <dbReference type="ChEBI" id="CHEBI:57692"/>
    </cofactor>
</comment>
<keyword evidence="3" id="KW-0285">Flavoprotein</keyword>
<dbReference type="Gene3D" id="1.10.45.10">
    <property type="entry name" value="Vanillyl-alcohol Oxidase, Chain A, domain 4"/>
    <property type="match status" value="1"/>
</dbReference>
<dbReference type="InterPro" id="IPR006094">
    <property type="entry name" value="Oxid_FAD_bind_N"/>
</dbReference>
<dbReference type="InterPro" id="IPR004113">
    <property type="entry name" value="FAD-bd_oxidored_4_C"/>
</dbReference>
<dbReference type="InterPro" id="IPR016164">
    <property type="entry name" value="FAD-linked_Oxase-like_C"/>
</dbReference>
<dbReference type="SUPFAM" id="SSF56176">
    <property type="entry name" value="FAD-binding/transporter-associated domain-like"/>
    <property type="match status" value="1"/>
</dbReference>
<dbReference type="Gene3D" id="3.30.70.2740">
    <property type="match status" value="1"/>
</dbReference>
<dbReference type="InterPro" id="IPR016171">
    <property type="entry name" value="Vanillyl_alc_oxidase_C-sub2"/>
</dbReference>
<name>A0A6I6JFY7_9BACT</name>
<keyword evidence="5" id="KW-0560">Oxidoreductase</keyword>
<dbReference type="SUPFAM" id="SSF55103">
    <property type="entry name" value="FAD-linked oxidases, C-terminal domain"/>
    <property type="match status" value="1"/>
</dbReference>
<dbReference type="Proteomes" id="UP000428328">
    <property type="component" value="Chromosome"/>
</dbReference>
<protein>
    <submittedName>
        <fullName evidence="7">FAD-binding protein</fullName>
    </submittedName>
</protein>
<dbReference type="GO" id="GO:0071949">
    <property type="term" value="F:FAD binding"/>
    <property type="evidence" value="ECO:0007669"/>
    <property type="project" value="InterPro"/>
</dbReference>
<comment type="similarity">
    <text evidence="2">Belongs to the FAD-binding oxidoreductase/transferase type 4 family.</text>
</comment>
<dbReference type="FunFam" id="1.10.45.10:FF:000001">
    <property type="entry name" value="D-lactate dehydrogenase mitochondrial"/>
    <property type="match status" value="1"/>
</dbReference>
<evidence type="ECO:0000313" key="7">
    <source>
        <dbReference type="EMBL" id="QGY39938.1"/>
    </source>
</evidence>
<dbReference type="KEGG" id="psel:GM415_07300"/>
<dbReference type="AlphaFoldDB" id="A0A6I6JFY7"/>
<dbReference type="InterPro" id="IPR016166">
    <property type="entry name" value="FAD-bd_PCMH"/>
</dbReference>
<dbReference type="Gene3D" id="3.30.465.10">
    <property type="match status" value="1"/>
</dbReference>
<proteinExistence type="inferred from homology"/>
<accession>A0A6I6JFY7</accession>
<dbReference type="PANTHER" id="PTHR42934">
    <property type="entry name" value="GLYCOLATE OXIDASE SUBUNIT GLCD"/>
    <property type="match status" value="1"/>
</dbReference>
<evidence type="ECO:0000256" key="3">
    <source>
        <dbReference type="ARBA" id="ARBA00022630"/>
    </source>
</evidence>
<dbReference type="PANTHER" id="PTHR42934:SF2">
    <property type="entry name" value="GLYCOLATE OXIDASE SUBUNIT GLCD"/>
    <property type="match status" value="1"/>
</dbReference>
<evidence type="ECO:0000256" key="5">
    <source>
        <dbReference type="ARBA" id="ARBA00023002"/>
    </source>
</evidence>
<sequence length="463" mass="48919">MSDLAQSLTAAHRAFLSELFPGEDCLFAPEERAAFSADASLERGMPWAVVRPERREQVEELLRWADLERVAILGRGRGTGRVGGAVPAQGGVVVSLLKMNRIIDVNERDFVAVVEPGVIAGDLQTACAAKRLLYAPDPASVRISTIGGNVSTCAGGLRAVKYGVTRDWVLGVEAVLPGGRVLRAGGRSHKDVVGLDLTRLFVGAGGKLGLLTEITVKLLPLPEASASVLVGFSDLGASLSGAQAVFRAGVLPAACEFMDRETLRAVRLIGADIPLADGAEGALLFKLDGTGPGVDAEIRALTEVLKPLDPASVEVGRGEAEERLWSVRRSISPAAYQIAPDKLSEDIAVPRGRVAEAVERAHAIGRERGLTILCFGHLGDGNIHVNILHDARQEGEAARAEQAKDAVFRLAVELGGTISGEHGTGLTKASFVSEQLSPLALELMESIKRTFDPHGIMNPGKGW</sequence>
<dbReference type="PROSITE" id="PS51387">
    <property type="entry name" value="FAD_PCMH"/>
    <property type="match status" value="1"/>
</dbReference>
<gene>
    <name evidence="7" type="ORF">GM415_07300</name>
</gene>
<evidence type="ECO:0000256" key="1">
    <source>
        <dbReference type="ARBA" id="ARBA00001974"/>
    </source>
</evidence>
<feature type="domain" description="FAD-binding PCMH-type" evidence="6">
    <location>
        <begin position="42"/>
        <end position="221"/>
    </location>
</feature>
<keyword evidence="8" id="KW-1185">Reference proteome</keyword>
<dbReference type="FunFam" id="3.30.70.2740:FF:000001">
    <property type="entry name" value="D-lactate dehydrogenase mitochondrial"/>
    <property type="match status" value="1"/>
</dbReference>
<dbReference type="InterPro" id="IPR051914">
    <property type="entry name" value="FAD-linked_OxidoTrans_Type4"/>
</dbReference>
<keyword evidence="4" id="KW-0274">FAD</keyword>